<dbReference type="EMBL" id="PPTO01000010">
    <property type="protein sequence ID" value="RDB57941.1"/>
    <property type="molecule type" value="Genomic_DNA"/>
</dbReference>
<dbReference type="GO" id="GO:0005886">
    <property type="term" value="C:plasma membrane"/>
    <property type="evidence" value="ECO:0007669"/>
    <property type="project" value="UniProtKB-SubCell"/>
</dbReference>
<evidence type="ECO:0000256" key="21">
    <source>
        <dbReference type="ARBA" id="ARBA00040454"/>
    </source>
</evidence>
<evidence type="ECO:0000313" key="27">
    <source>
        <dbReference type="Proteomes" id="UP000253975"/>
    </source>
</evidence>
<keyword evidence="18" id="KW-0346">Stress response</keyword>
<dbReference type="SUPFAM" id="SSF55874">
    <property type="entry name" value="ATPase domain of HSP90 chaperone/DNA topoisomerase II/histidine kinase"/>
    <property type="match status" value="1"/>
</dbReference>
<keyword evidence="9 23" id="KW-0812">Transmembrane</keyword>
<keyword evidence="10" id="KW-0547">Nucleotide-binding</keyword>
<dbReference type="SMART" id="SM00304">
    <property type="entry name" value="HAMP"/>
    <property type="match status" value="1"/>
</dbReference>
<keyword evidence="19" id="KW-0843">Virulence</keyword>
<evidence type="ECO:0000259" key="25">
    <source>
        <dbReference type="PROSITE" id="PS50885"/>
    </source>
</evidence>
<evidence type="ECO:0000256" key="15">
    <source>
        <dbReference type="ARBA" id="ARBA00022912"/>
    </source>
</evidence>
<organism evidence="26 27">
    <name type="scientific">Slackia isoflavoniconvertens</name>
    <dbReference type="NCBI Taxonomy" id="572010"/>
    <lineage>
        <taxon>Bacteria</taxon>
        <taxon>Bacillati</taxon>
        <taxon>Actinomycetota</taxon>
        <taxon>Coriobacteriia</taxon>
        <taxon>Eggerthellales</taxon>
        <taxon>Eggerthellaceae</taxon>
        <taxon>Slackia</taxon>
    </lineage>
</organism>
<dbReference type="InterPro" id="IPR003660">
    <property type="entry name" value="HAMP_dom"/>
</dbReference>
<dbReference type="Gene3D" id="3.30.565.10">
    <property type="entry name" value="Histidine kinase-like ATPase, C-terminal domain"/>
    <property type="match status" value="1"/>
</dbReference>
<evidence type="ECO:0000256" key="12">
    <source>
        <dbReference type="ARBA" id="ARBA00022801"/>
    </source>
</evidence>
<evidence type="ECO:0000256" key="9">
    <source>
        <dbReference type="ARBA" id="ARBA00022692"/>
    </source>
</evidence>
<dbReference type="InterPro" id="IPR050980">
    <property type="entry name" value="2C_sensor_his_kinase"/>
</dbReference>
<dbReference type="InterPro" id="IPR003661">
    <property type="entry name" value="HisK_dim/P_dom"/>
</dbReference>
<evidence type="ECO:0000256" key="23">
    <source>
        <dbReference type="SAM" id="Phobius"/>
    </source>
</evidence>
<feature type="domain" description="Histidine kinase" evidence="24">
    <location>
        <begin position="258"/>
        <end position="475"/>
    </location>
</feature>
<dbReference type="SUPFAM" id="SSF47384">
    <property type="entry name" value="Homodimeric domain of signal transducing histidine kinase"/>
    <property type="match status" value="1"/>
</dbReference>
<dbReference type="SMART" id="SM00387">
    <property type="entry name" value="HATPase_c"/>
    <property type="match status" value="1"/>
</dbReference>
<evidence type="ECO:0000256" key="17">
    <source>
        <dbReference type="ARBA" id="ARBA00023012"/>
    </source>
</evidence>
<evidence type="ECO:0000256" key="11">
    <source>
        <dbReference type="ARBA" id="ARBA00022777"/>
    </source>
</evidence>
<dbReference type="Proteomes" id="UP000253975">
    <property type="component" value="Unassembled WGS sequence"/>
</dbReference>
<keyword evidence="14" id="KW-0460">Magnesium</keyword>
<dbReference type="InterPro" id="IPR005467">
    <property type="entry name" value="His_kinase_dom"/>
</dbReference>
<dbReference type="PROSITE" id="PS50885">
    <property type="entry name" value="HAMP"/>
    <property type="match status" value="1"/>
</dbReference>
<dbReference type="CDD" id="cd00082">
    <property type="entry name" value="HisKA"/>
    <property type="match status" value="1"/>
</dbReference>
<dbReference type="PANTHER" id="PTHR44936:SF9">
    <property type="entry name" value="SENSOR PROTEIN CREC"/>
    <property type="match status" value="1"/>
</dbReference>
<dbReference type="InterPro" id="IPR036890">
    <property type="entry name" value="HATPase_C_sf"/>
</dbReference>
<dbReference type="EC" id="2.7.13.3" evidence="5"/>
<protein>
    <recommendedName>
        <fullName evidence="21">Signal transduction histidine-protein kinase/phosphatase MprB</fullName>
        <ecNumber evidence="5">2.7.13.3</ecNumber>
    </recommendedName>
    <alternativeName>
        <fullName evidence="22">Mycobacterial persistence regulator B</fullName>
    </alternativeName>
</protein>
<evidence type="ECO:0000256" key="18">
    <source>
        <dbReference type="ARBA" id="ARBA00023016"/>
    </source>
</evidence>
<keyword evidence="11 26" id="KW-0418">Kinase</keyword>
<dbReference type="PANTHER" id="PTHR44936">
    <property type="entry name" value="SENSOR PROTEIN CREC"/>
    <property type="match status" value="1"/>
</dbReference>
<evidence type="ECO:0000256" key="19">
    <source>
        <dbReference type="ARBA" id="ARBA00023026"/>
    </source>
</evidence>
<comment type="caution">
    <text evidence="26">The sequence shown here is derived from an EMBL/GenBank/DDBJ whole genome shotgun (WGS) entry which is preliminary data.</text>
</comment>
<evidence type="ECO:0000256" key="22">
    <source>
        <dbReference type="ARBA" id="ARBA00041776"/>
    </source>
</evidence>
<dbReference type="PRINTS" id="PR00344">
    <property type="entry name" value="BCTRLSENSOR"/>
</dbReference>
<accession>A0A369LE64</accession>
<proteinExistence type="predicted"/>
<comment type="subcellular location">
    <subcellularLocation>
        <location evidence="4">Cell membrane</location>
        <topology evidence="4">Multi-pass membrane protein</topology>
    </subcellularLocation>
</comment>
<keyword evidence="20" id="KW-0464">Manganese</keyword>
<dbReference type="Gene3D" id="1.10.287.130">
    <property type="match status" value="1"/>
</dbReference>
<dbReference type="GO" id="GO:0000155">
    <property type="term" value="F:phosphorelay sensor kinase activity"/>
    <property type="evidence" value="ECO:0007669"/>
    <property type="project" value="InterPro"/>
</dbReference>
<evidence type="ECO:0000256" key="1">
    <source>
        <dbReference type="ARBA" id="ARBA00000085"/>
    </source>
</evidence>
<dbReference type="InterPro" id="IPR036097">
    <property type="entry name" value="HisK_dim/P_sf"/>
</dbReference>
<evidence type="ECO:0000256" key="3">
    <source>
        <dbReference type="ARBA" id="ARBA00001946"/>
    </source>
</evidence>
<comment type="cofactor">
    <cofactor evidence="3">
        <name>Mg(2+)</name>
        <dbReference type="ChEBI" id="CHEBI:18420"/>
    </cofactor>
</comment>
<keyword evidence="7" id="KW-0597">Phosphoprotein</keyword>
<keyword evidence="13" id="KW-0067">ATP-binding</keyword>
<evidence type="ECO:0000256" key="14">
    <source>
        <dbReference type="ARBA" id="ARBA00022842"/>
    </source>
</evidence>
<dbReference type="PROSITE" id="PS50109">
    <property type="entry name" value="HIS_KIN"/>
    <property type="match status" value="1"/>
</dbReference>
<dbReference type="CDD" id="cd00075">
    <property type="entry name" value="HATPase"/>
    <property type="match status" value="1"/>
</dbReference>
<dbReference type="Gene3D" id="6.10.340.10">
    <property type="match status" value="1"/>
</dbReference>
<keyword evidence="12" id="KW-0378">Hydrolase</keyword>
<sequence>MAALRTGARGRGGMPLSFVIARYFAYAFAAVATAWLASFMALSAAINAGFVYEASWGPANAREVAEGLARDGVCGQQDVPTAYRYLILNKDGYVLMTDLEGTRLEDATEMARAALAADPGTVEIEGGGSGLTYAAFPLKGGGACALVSEYLPQWVSRDLAGLLPNPQNLMLVGAAAGSALALALVARRASRVISRKMAPLAEAAERVGAGELDFAVGSTNVREVNDVLAAMDAMRASLAESLEARWAAERGQREQVASLAHDLKTPLTVLRANADFVAEELEDEKDADLAAAARDIAGSVERLDGYVRLLIEASRGSGGAERAPMRPAELCEQVLAEAAQIARARGVTLDAATGPAVAGAPEAPLDRTALARAAANLVVNAAEHARSRVAVSCDVAGGHLVIEVADDGPGFSPAALERGCERLFTDDSSRSSRDGGRHYGLGLHVASEAASAHGGSVSLANSPSGGAVATIAVPL</sequence>
<keyword evidence="8" id="KW-0808">Transferase</keyword>
<dbReference type="GO" id="GO:0004721">
    <property type="term" value="F:phosphoprotein phosphatase activity"/>
    <property type="evidence" value="ECO:0007669"/>
    <property type="project" value="UniProtKB-KW"/>
</dbReference>
<dbReference type="Pfam" id="PF00512">
    <property type="entry name" value="HisKA"/>
    <property type="match status" value="1"/>
</dbReference>
<gene>
    <name evidence="26" type="ORF">C1881_06620</name>
</gene>
<dbReference type="AlphaFoldDB" id="A0A369LE64"/>
<feature type="domain" description="HAMP" evidence="25">
    <location>
        <begin position="191"/>
        <end position="243"/>
    </location>
</feature>
<reference evidence="26 27" key="1">
    <citation type="journal article" date="2018" name="Elife">
        <title>Discovery and characterization of a prevalent human gut bacterial enzyme sufficient for the inactivation of a family of plant toxins.</title>
        <authorList>
            <person name="Koppel N."/>
            <person name="Bisanz J.E."/>
            <person name="Pandelia M.E."/>
            <person name="Turnbaugh P.J."/>
            <person name="Balskus E.P."/>
        </authorList>
    </citation>
    <scope>NUCLEOTIDE SEQUENCE [LARGE SCALE GENOMIC DNA]</scope>
    <source>
        <strain evidence="26 27">OB21 GAM31</strain>
    </source>
</reference>
<comment type="cofactor">
    <cofactor evidence="2">
        <name>Mn(2+)</name>
        <dbReference type="ChEBI" id="CHEBI:29035"/>
    </cofactor>
</comment>
<evidence type="ECO:0000256" key="2">
    <source>
        <dbReference type="ARBA" id="ARBA00001936"/>
    </source>
</evidence>
<evidence type="ECO:0000256" key="10">
    <source>
        <dbReference type="ARBA" id="ARBA00022741"/>
    </source>
</evidence>
<evidence type="ECO:0000259" key="24">
    <source>
        <dbReference type="PROSITE" id="PS50109"/>
    </source>
</evidence>
<feature type="transmembrane region" description="Helical" evidence="23">
    <location>
        <begin position="20"/>
        <end position="46"/>
    </location>
</feature>
<evidence type="ECO:0000256" key="8">
    <source>
        <dbReference type="ARBA" id="ARBA00022679"/>
    </source>
</evidence>
<keyword evidence="17" id="KW-0902">Two-component regulatory system</keyword>
<evidence type="ECO:0000256" key="13">
    <source>
        <dbReference type="ARBA" id="ARBA00022840"/>
    </source>
</evidence>
<evidence type="ECO:0000256" key="7">
    <source>
        <dbReference type="ARBA" id="ARBA00022553"/>
    </source>
</evidence>
<keyword evidence="23" id="KW-0472">Membrane</keyword>
<keyword evidence="6" id="KW-1003">Cell membrane</keyword>
<dbReference type="GO" id="GO:0005524">
    <property type="term" value="F:ATP binding"/>
    <property type="evidence" value="ECO:0007669"/>
    <property type="project" value="UniProtKB-KW"/>
</dbReference>
<dbReference type="Pfam" id="PF02518">
    <property type="entry name" value="HATPase_c"/>
    <property type="match status" value="1"/>
</dbReference>
<name>A0A369LE64_9ACTN</name>
<evidence type="ECO:0000256" key="16">
    <source>
        <dbReference type="ARBA" id="ARBA00022989"/>
    </source>
</evidence>
<keyword evidence="16 23" id="KW-1133">Transmembrane helix</keyword>
<evidence type="ECO:0000256" key="4">
    <source>
        <dbReference type="ARBA" id="ARBA00004651"/>
    </source>
</evidence>
<comment type="catalytic activity">
    <reaction evidence="1">
        <text>ATP + protein L-histidine = ADP + protein N-phospho-L-histidine.</text>
        <dbReference type="EC" id="2.7.13.3"/>
    </reaction>
</comment>
<keyword evidence="15" id="KW-0904">Protein phosphatase</keyword>
<dbReference type="SMART" id="SM00388">
    <property type="entry name" value="HisKA"/>
    <property type="match status" value="1"/>
</dbReference>
<dbReference type="InterPro" id="IPR003594">
    <property type="entry name" value="HATPase_dom"/>
</dbReference>
<evidence type="ECO:0000256" key="6">
    <source>
        <dbReference type="ARBA" id="ARBA00022475"/>
    </source>
</evidence>
<evidence type="ECO:0000256" key="5">
    <source>
        <dbReference type="ARBA" id="ARBA00012438"/>
    </source>
</evidence>
<evidence type="ECO:0000313" key="26">
    <source>
        <dbReference type="EMBL" id="RDB57941.1"/>
    </source>
</evidence>
<evidence type="ECO:0000256" key="20">
    <source>
        <dbReference type="ARBA" id="ARBA00023211"/>
    </source>
</evidence>
<dbReference type="InterPro" id="IPR004358">
    <property type="entry name" value="Sig_transdc_His_kin-like_C"/>
</dbReference>